<dbReference type="InterPro" id="IPR000531">
    <property type="entry name" value="Beta-barrel_TonB"/>
</dbReference>
<dbReference type="InterPro" id="IPR039426">
    <property type="entry name" value="TonB-dep_rcpt-like"/>
</dbReference>
<keyword evidence="8 11" id="KW-0472">Membrane</keyword>
<evidence type="ECO:0000259" key="15">
    <source>
        <dbReference type="Pfam" id="PF07715"/>
    </source>
</evidence>
<sequence>MKKKHLTAAVLGALFHMCLTSDGFAAEDPDTHVLDETVVTATRTEKDMMQTPASISVITAEDIKRHNVKTLSDALAMLPGVYDARTHGMSEVANGITIRGFGESNILFLYDGMVINDGFSGGMNWNTVAVDDVKRIEVLRGPASSLYGGKAVGAVVNIISKDPDRDSVHAYASYGTRRTWKRGINLSKKIDERWSVSFGYENKRTDGWMKKYVYVTRGRTDTPSNPVATGAVQTLRGNGRTIYLLGTPGTGASEDNTFNFKVKYKFTPEQSLTYRYTHDRYRYFSTNPESYLTDVAGNRVFKGSVLIGSKYYNFDESDFTDYYGRQVVDRHTLQYRDTGNKLIVNAGISEVKESGYSGGDDFAGVGPGGKTSYPSKTVKLDLQKTWDLGRHTVVTGFDIQRDSMDYIKSKLAHWHDHDSVTAQRSKTGGRNSVMAVFVQDDYRADEKFGINVGLRFDRYRKYDGYYHDNVTDLRHEDASYNELSPKVVFSYFPNRRTTLYASFGHSFNPPRLFQLYWYDPGVDVIANPTLKPEKSNTFEIGWKEKFNDKTYLGLSLYHARTKDLITLSDEDADGNRKYVNVDKVKRVGWELELRHRFNPVWSVFANYNYELATDGDDNRIYSIPKHTLHLGIKYDQNPWSAYLEGQYVSSRNEPHYIAHRYLSDDAFFIANIGVNYKFTSNATLSFSVDNLFDRDYWQWYKARGRSFTVGMEFDL</sequence>
<evidence type="ECO:0000256" key="9">
    <source>
        <dbReference type="ARBA" id="ARBA00023170"/>
    </source>
</evidence>
<dbReference type="RefSeq" id="WP_006305049.1">
    <property type="nucleotide sequence ID" value="NZ_GL892076.1"/>
</dbReference>
<evidence type="ECO:0000259" key="14">
    <source>
        <dbReference type="Pfam" id="PF00593"/>
    </source>
</evidence>
<feature type="chain" id="PRO_5003326007" evidence="13">
    <location>
        <begin position="26"/>
        <end position="715"/>
    </location>
</feature>
<keyword evidence="7 12" id="KW-0798">TonB box</keyword>
<dbReference type="CDD" id="cd01347">
    <property type="entry name" value="ligand_gated_channel"/>
    <property type="match status" value="1"/>
</dbReference>
<dbReference type="Proteomes" id="UP000004067">
    <property type="component" value="Unassembled WGS sequence"/>
</dbReference>
<dbReference type="NCBIfam" id="TIGR01783">
    <property type="entry name" value="TonB-siderophor"/>
    <property type="match status" value="1"/>
</dbReference>
<evidence type="ECO:0000313" key="17">
    <source>
        <dbReference type="Proteomes" id="UP000004067"/>
    </source>
</evidence>
<keyword evidence="10 11" id="KW-0998">Cell outer membrane</keyword>
<accession>F5RIR0</accession>
<dbReference type="STRING" id="888060.HMPREF9081_0239"/>
<evidence type="ECO:0000256" key="6">
    <source>
        <dbReference type="ARBA" id="ARBA00022729"/>
    </source>
</evidence>
<dbReference type="GO" id="GO:0015344">
    <property type="term" value="F:siderophore uptake transmembrane transporter activity"/>
    <property type="evidence" value="ECO:0007669"/>
    <property type="project" value="TreeGrafter"/>
</dbReference>
<keyword evidence="3 11" id="KW-0813">Transport</keyword>
<evidence type="ECO:0000256" key="3">
    <source>
        <dbReference type="ARBA" id="ARBA00022448"/>
    </source>
</evidence>
<dbReference type="InterPro" id="IPR036942">
    <property type="entry name" value="Beta-barrel_TonB_sf"/>
</dbReference>
<evidence type="ECO:0000256" key="1">
    <source>
        <dbReference type="ARBA" id="ARBA00004571"/>
    </source>
</evidence>
<dbReference type="Pfam" id="PF07715">
    <property type="entry name" value="Plug"/>
    <property type="match status" value="1"/>
</dbReference>
<dbReference type="GO" id="GO:0044718">
    <property type="term" value="P:siderophore transmembrane transport"/>
    <property type="evidence" value="ECO:0007669"/>
    <property type="project" value="TreeGrafter"/>
</dbReference>
<dbReference type="PANTHER" id="PTHR30069:SF29">
    <property type="entry name" value="HEMOGLOBIN AND HEMOGLOBIN-HAPTOGLOBIN-BINDING PROTEIN 1-RELATED"/>
    <property type="match status" value="1"/>
</dbReference>
<keyword evidence="9 16" id="KW-0675">Receptor</keyword>
<evidence type="ECO:0000256" key="13">
    <source>
        <dbReference type="SAM" id="SignalP"/>
    </source>
</evidence>
<evidence type="ECO:0000256" key="4">
    <source>
        <dbReference type="ARBA" id="ARBA00022452"/>
    </source>
</evidence>
<comment type="similarity">
    <text evidence="2 11 12">Belongs to the TonB-dependent receptor family.</text>
</comment>
<evidence type="ECO:0000313" key="16">
    <source>
        <dbReference type="EMBL" id="EGK62492.1"/>
    </source>
</evidence>
<evidence type="ECO:0000256" key="10">
    <source>
        <dbReference type="ARBA" id="ARBA00023237"/>
    </source>
</evidence>
<evidence type="ECO:0000256" key="12">
    <source>
        <dbReference type="RuleBase" id="RU003357"/>
    </source>
</evidence>
<evidence type="ECO:0000256" key="2">
    <source>
        <dbReference type="ARBA" id="ARBA00009810"/>
    </source>
</evidence>
<dbReference type="eggNOG" id="COG4771">
    <property type="taxonomic scope" value="Bacteria"/>
</dbReference>
<evidence type="ECO:0000256" key="5">
    <source>
        <dbReference type="ARBA" id="ARBA00022692"/>
    </source>
</evidence>
<dbReference type="PROSITE" id="PS52016">
    <property type="entry name" value="TONB_DEPENDENT_REC_3"/>
    <property type="match status" value="1"/>
</dbReference>
<protein>
    <submittedName>
        <fullName evidence="16">TonB-dependent receptor</fullName>
    </submittedName>
</protein>
<dbReference type="InterPro" id="IPR037066">
    <property type="entry name" value="Plug_dom_sf"/>
</dbReference>
<dbReference type="GO" id="GO:0038023">
    <property type="term" value="F:signaling receptor activity"/>
    <property type="evidence" value="ECO:0007669"/>
    <property type="project" value="InterPro"/>
</dbReference>
<reference evidence="16 17" key="1">
    <citation type="submission" date="2011-04" db="EMBL/GenBank/DDBJ databases">
        <authorList>
            <person name="Muzny D."/>
            <person name="Qin X."/>
            <person name="Deng J."/>
            <person name="Jiang H."/>
            <person name="Liu Y."/>
            <person name="Qu J."/>
            <person name="Song X.-Z."/>
            <person name="Zhang L."/>
            <person name="Thornton R."/>
            <person name="Coyle M."/>
            <person name="Francisco L."/>
            <person name="Jackson L."/>
            <person name="Javaid M."/>
            <person name="Korchina V."/>
            <person name="Kovar C."/>
            <person name="Mata R."/>
            <person name="Mathew T."/>
            <person name="Ngo R."/>
            <person name="Nguyen L."/>
            <person name="Nguyen N."/>
            <person name="Okwuonu G."/>
            <person name="Ongeri F."/>
            <person name="Pham C."/>
            <person name="Simmons D."/>
            <person name="Wilczek-Boney K."/>
            <person name="Hale W."/>
            <person name="Jakkamsetti A."/>
            <person name="Pham P."/>
            <person name="Ruth R."/>
            <person name="San Lucas F."/>
            <person name="Warren J."/>
            <person name="Zhang J."/>
            <person name="Zhao Z."/>
            <person name="Zhou C."/>
            <person name="Zhu D."/>
            <person name="Lee S."/>
            <person name="Bess C."/>
            <person name="Blankenburg K."/>
            <person name="Forbes L."/>
            <person name="Fu Q."/>
            <person name="Gubbala S."/>
            <person name="Hirani K."/>
            <person name="Jayaseelan J.C."/>
            <person name="Lara F."/>
            <person name="Munidasa M."/>
            <person name="Palculict T."/>
            <person name="Patil S."/>
            <person name="Pu L.-L."/>
            <person name="Saada N."/>
            <person name="Tang L."/>
            <person name="Weissenberger G."/>
            <person name="Zhu Y."/>
            <person name="Hemphill L."/>
            <person name="Shang Y."/>
            <person name="Youmans B."/>
            <person name="Ayvaz T."/>
            <person name="Ross M."/>
            <person name="Santibanez J."/>
            <person name="Aqrawi P."/>
            <person name="Gross S."/>
            <person name="Joshi V."/>
            <person name="Fowler G."/>
            <person name="Nazareth L."/>
            <person name="Reid J."/>
            <person name="Worley K."/>
            <person name="Petrosino J."/>
            <person name="Highlander S."/>
            <person name="Gibbs R."/>
        </authorList>
    </citation>
    <scope>NUCLEOTIDE SEQUENCE [LARGE SCALE GENOMIC DNA]</scope>
    <source>
        <strain evidence="16 17">DSM 2778</strain>
    </source>
</reference>
<keyword evidence="6 13" id="KW-0732">Signal</keyword>
<dbReference type="PANTHER" id="PTHR30069">
    <property type="entry name" value="TONB-DEPENDENT OUTER MEMBRANE RECEPTOR"/>
    <property type="match status" value="1"/>
</dbReference>
<proteinExistence type="inferred from homology"/>
<dbReference type="InterPro" id="IPR010105">
    <property type="entry name" value="TonB_sidphr_rcpt"/>
</dbReference>
<dbReference type="Pfam" id="PF00593">
    <property type="entry name" value="TonB_dep_Rec_b-barrel"/>
    <property type="match status" value="1"/>
</dbReference>
<feature type="signal peptide" evidence="13">
    <location>
        <begin position="1"/>
        <end position="25"/>
    </location>
</feature>
<dbReference type="HOGENOM" id="CLU_008287_18_3_9"/>
<dbReference type="AlphaFoldDB" id="F5RIR0"/>
<gene>
    <name evidence="16" type="ORF">HMPREF9081_0239</name>
</gene>
<name>F5RIR0_9FIRM</name>
<feature type="domain" description="TonB-dependent receptor-like beta-barrel" evidence="14">
    <location>
        <begin position="253"/>
        <end position="691"/>
    </location>
</feature>
<keyword evidence="17" id="KW-1185">Reference proteome</keyword>
<comment type="caution">
    <text evidence="16">The sequence shown here is derived from an EMBL/GenBank/DDBJ whole genome shotgun (WGS) entry which is preliminary data.</text>
</comment>
<keyword evidence="5 11" id="KW-0812">Transmembrane</keyword>
<keyword evidence="4 11" id="KW-1134">Transmembrane beta strand</keyword>
<dbReference type="Gene3D" id="2.40.170.20">
    <property type="entry name" value="TonB-dependent receptor, beta-barrel domain"/>
    <property type="match status" value="1"/>
</dbReference>
<evidence type="ECO:0000256" key="8">
    <source>
        <dbReference type="ARBA" id="ARBA00023136"/>
    </source>
</evidence>
<evidence type="ECO:0000256" key="11">
    <source>
        <dbReference type="PROSITE-ProRule" id="PRU01360"/>
    </source>
</evidence>
<dbReference type="SUPFAM" id="SSF56935">
    <property type="entry name" value="Porins"/>
    <property type="match status" value="1"/>
</dbReference>
<dbReference type="EMBL" id="AFHQ01000004">
    <property type="protein sequence ID" value="EGK62492.1"/>
    <property type="molecule type" value="Genomic_DNA"/>
</dbReference>
<organism evidence="16 17">
    <name type="scientific">Centipeda periodontii DSM 2778</name>
    <dbReference type="NCBI Taxonomy" id="888060"/>
    <lineage>
        <taxon>Bacteria</taxon>
        <taxon>Bacillati</taxon>
        <taxon>Bacillota</taxon>
        <taxon>Negativicutes</taxon>
        <taxon>Selenomonadales</taxon>
        <taxon>Selenomonadaceae</taxon>
        <taxon>Centipeda</taxon>
    </lineage>
</organism>
<comment type="subcellular location">
    <subcellularLocation>
        <location evidence="1 11">Cell outer membrane</location>
        <topology evidence="1 11">Multi-pass membrane protein</topology>
    </subcellularLocation>
</comment>
<feature type="domain" description="TonB-dependent receptor plug" evidence="15">
    <location>
        <begin position="48"/>
        <end position="155"/>
    </location>
</feature>
<dbReference type="InterPro" id="IPR012910">
    <property type="entry name" value="Plug_dom"/>
</dbReference>
<evidence type="ECO:0000256" key="7">
    <source>
        <dbReference type="ARBA" id="ARBA00023077"/>
    </source>
</evidence>
<dbReference type="Gene3D" id="2.170.130.10">
    <property type="entry name" value="TonB-dependent receptor, plug domain"/>
    <property type="match status" value="1"/>
</dbReference>
<dbReference type="GO" id="GO:0009279">
    <property type="term" value="C:cell outer membrane"/>
    <property type="evidence" value="ECO:0007669"/>
    <property type="project" value="UniProtKB-SubCell"/>
</dbReference>
<dbReference type="OrthoDB" id="9763670at2"/>